<evidence type="ECO:0000256" key="5">
    <source>
        <dbReference type="SAM" id="MobiDB-lite"/>
    </source>
</evidence>
<dbReference type="AlphaFoldDB" id="C5DLC3"/>
<dbReference type="GO" id="GO:0016020">
    <property type="term" value="C:membrane"/>
    <property type="evidence" value="ECO:0007669"/>
    <property type="project" value="UniProtKB-SubCell"/>
</dbReference>
<feature type="region of interest" description="Disordered" evidence="5">
    <location>
        <begin position="1"/>
        <end position="20"/>
    </location>
</feature>
<evidence type="ECO:0000259" key="7">
    <source>
        <dbReference type="Pfam" id="PF09463"/>
    </source>
</evidence>
<feature type="transmembrane region" description="Helical" evidence="6">
    <location>
        <begin position="133"/>
        <end position="157"/>
    </location>
</feature>
<protein>
    <submittedName>
        <fullName evidence="8">KLTH0F11814p</fullName>
    </submittedName>
</protein>
<evidence type="ECO:0000256" key="2">
    <source>
        <dbReference type="ARBA" id="ARBA00022692"/>
    </source>
</evidence>
<feature type="compositionally biased region" description="Acidic residues" evidence="5">
    <location>
        <begin position="386"/>
        <end position="398"/>
    </location>
</feature>
<sequence length="449" mass="47236">MEAVSSRVGPPTQARRPERTVRVLEEWPEWENMKIYRRDESSSAAAAASSTVSSSSAKATSAGSGCVSCPQGSPSCPVCADDEYCAVSLLSCTQCPQTYCTKKKGSVSESSAAASASNSSGASSGSKNASARVGGIVGGVVGGVALIAALLLLWLYFKYWRKSRSRNKDVVIAREEYAGEYDDDKEKDGFREAGAGAGAGGAEGSSLRDSRALYQARNRSSAATQMTKASNILPIAYIPGVTAGSRSQHKLPPLPRHLLRNGDTRSHITLGSSILGGGDDDRESLIDLPLEDSREGTSAASPAAEGVYSGANAEHVTSQDALTTAIRARPKLVQISEEDEEHGNSSSGEAEDTHSGKHFGVTTVLLRSSGDTSRQDDTAEDVPQSDNDDRDSSDDNDDGSFILDVGMQGSLRNATQGEYASVTAARESTLGEDMHREGSGSPFEDKFEL</sequence>
<dbReference type="eggNOG" id="ENOG502RY3X">
    <property type="taxonomic scope" value="Eukaryota"/>
</dbReference>
<keyword evidence="2 6" id="KW-0812">Transmembrane</keyword>
<keyword evidence="3 6" id="KW-1133">Transmembrane helix</keyword>
<dbReference type="Proteomes" id="UP000002036">
    <property type="component" value="Chromosome F"/>
</dbReference>
<name>C5DLC3_LACTC</name>
<feature type="region of interest" description="Disordered" evidence="5">
    <location>
        <begin position="184"/>
        <end position="205"/>
    </location>
</feature>
<dbReference type="InterPro" id="IPR018571">
    <property type="entry name" value="Membrane_anchor_Opy2_N"/>
</dbReference>
<dbReference type="FunCoup" id="C5DLC3">
    <property type="interactions" value="107"/>
</dbReference>
<dbReference type="GO" id="GO:0071944">
    <property type="term" value="C:cell periphery"/>
    <property type="evidence" value="ECO:0007669"/>
    <property type="project" value="UniProtKB-ARBA"/>
</dbReference>
<evidence type="ECO:0000256" key="6">
    <source>
        <dbReference type="SAM" id="Phobius"/>
    </source>
</evidence>
<dbReference type="InParanoid" id="C5DLC3"/>
<keyword evidence="9" id="KW-1185">Reference proteome</keyword>
<evidence type="ECO:0000313" key="8">
    <source>
        <dbReference type="EMBL" id="CAR24274.1"/>
    </source>
</evidence>
<dbReference type="RefSeq" id="XP_002554711.1">
    <property type="nucleotide sequence ID" value="XM_002554665.1"/>
</dbReference>
<dbReference type="OMA" id="SCPKYYC"/>
<dbReference type="Pfam" id="PF09463">
    <property type="entry name" value="Opy2"/>
    <property type="match status" value="1"/>
</dbReference>
<evidence type="ECO:0000256" key="4">
    <source>
        <dbReference type="ARBA" id="ARBA00023136"/>
    </source>
</evidence>
<organism evidence="8 9">
    <name type="scientific">Lachancea thermotolerans (strain ATCC 56472 / CBS 6340 / NRRL Y-8284)</name>
    <name type="common">Yeast</name>
    <name type="synonym">Kluyveromyces thermotolerans</name>
    <dbReference type="NCBI Taxonomy" id="559295"/>
    <lineage>
        <taxon>Eukaryota</taxon>
        <taxon>Fungi</taxon>
        <taxon>Dikarya</taxon>
        <taxon>Ascomycota</taxon>
        <taxon>Saccharomycotina</taxon>
        <taxon>Saccharomycetes</taxon>
        <taxon>Saccharomycetales</taxon>
        <taxon>Saccharomycetaceae</taxon>
        <taxon>Lachancea</taxon>
    </lineage>
</organism>
<proteinExistence type="predicted"/>
<feature type="region of interest" description="Disordered" evidence="5">
    <location>
        <begin position="335"/>
        <end position="449"/>
    </location>
</feature>
<dbReference type="HOGENOM" id="CLU_062466_0_0_1"/>
<evidence type="ECO:0000313" key="9">
    <source>
        <dbReference type="Proteomes" id="UP000002036"/>
    </source>
</evidence>
<dbReference type="PANTHER" id="PTHR15549">
    <property type="entry name" value="PAIRED IMMUNOGLOBULIN-LIKE TYPE 2 RECEPTOR"/>
    <property type="match status" value="1"/>
</dbReference>
<accession>C5DLC3</accession>
<comment type="subcellular location">
    <subcellularLocation>
        <location evidence="1">Membrane</location>
        <topology evidence="1">Single-pass membrane protein</topology>
    </subcellularLocation>
</comment>
<dbReference type="EMBL" id="CU928170">
    <property type="protein sequence ID" value="CAR24274.1"/>
    <property type="molecule type" value="Genomic_DNA"/>
</dbReference>
<keyword evidence="4 6" id="KW-0472">Membrane</keyword>
<dbReference type="GeneID" id="8292925"/>
<dbReference type="OrthoDB" id="2402916at2759"/>
<dbReference type="InterPro" id="IPR051694">
    <property type="entry name" value="Immunoregulatory_rcpt-like"/>
</dbReference>
<dbReference type="KEGG" id="lth:KLTH0F11814g"/>
<evidence type="ECO:0000256" key="1">
    <source>
        <dbReference type="ARBA" id="ARBA00004167"/>
    </source>
</evidence>
<evidence type="ECO:0000256" key="3">
    <source>
        <dbReference type="ARBA" id="ARBA00022989"/>
    </source>
</evidence>
<feature type="compositionally biased region" description="Basic and acidic residues" evidence="5">
    <location>
        <begin position="432"/>
        <end position="449"/>
    </location>
</feature>
<reference evidence="8 9" key="1">
    <citation type="journal article" date="2009" name="Genome Res.">
        <title>Comparative genomics of protoploid Saccharomycetaceae.</title>
        <authorList>
            <consortium name="The Genolevures Consortium"/>
            <person name="Souciet J.-L."/>
            <person name="Dujon B."/>
            <person name="Gaillardin C."/>
            <person name="Johnston M."/>
            <person name="Baret P.V."/>
            <person name="Cliften P."/>
            <person name="Sherman D.J."/>
            <person name="Weissenbach J."/>
            <person name="Westhof E."/>
            <person name="Wincker P."/>
            <person name="Jubin C."/>
            <person name="Poulain J."/>
            <person name="Barbe V."/>
            <person name="Segurens B."/>
            <person name="Artiguenave F."/>
            <person name="Anthouard V."/>
            <person name="Vacherie B."/>
            <person name="Val M.-E."/>
            <person name="Fulton R.S."/>
            <person name="Minx P."/>
            <person name="Wilson R."/>
            <person name="Durrens P."/>
            <person name="Jean G."/>
            <person name="Marck C."/>
            <person name="Martin T."/>
            <person name="Nikolski M."/>
            <person name="Rolland T."/>
            <person name="Seret M.-L."/>
            <person name="Casaregola S."/>
            <person name="Despons L."/>
            <person name="Fairhead C."/>
            <person name="Fischer G."/>
            <person name="Lafontaine I."/>
            <person name="Leh V."/>
            <person name="Lemaire M."/>
            <person name="de Montigny J."/>
            <person name="Neuveglise C."/>
            <person name="Thierry A."/>
            <person name="Blanc-Lenfle I."/>
            <person name="Bleykasten C."/>
            <person name="Diffels J."/>
            <person name="Fritsch E."/>
            <person name="Frangeul L."/>
            <person name="Goeffon A."/>
            <person name="Jauniaux N."/>
            <person name="Kachouri-Lafond R."/>
            <person name="Payen C."/>
            <person name="Potier S."/>
            <person name="Pribylova L."/>
            <person name="Ozanne C."/>
            <person name="Richard G.-F."/>
            <person name="Sacerdot C."/>
            <person name="Straub M.-L."/>
            <person name="Talla E."/>
        </authorList>
    </citation>
    <scope>NUCLEOTIDE SEQUENCE [LARGE SCALE GENOMIC DNA]</scope>
    <source>
        <strain evidence="9">ATCC 56472 / CBS 6340 / NRRL Y-8284</strain>
    </source>
</reference>
<feature type="domain" description="Membrane anchor Opy2 N-terminal" evidence="7">
    <location>
        <begin position="66"/>
        <end position="100"/>
    </location>
</feature>
<dbReference type="STRING" id="559295.C5DLC3"/>
<gene>
    <name evidence="8" type="ordered locus">KLTH0F11814g</name>
</gene>